<evidence type="ECO:0000256" key="4">
    <source>
        <dbReference type="ARBA" id="ARBA00022989"/>
    </source>
</evidence>
<evidence type="ECO:0000256" key="7">
    <source>
        <dbReference type="ARBA" id="ARBA00023170"/>
    </source>
</evidence>
<dbReference type="InterPro" id="IPR000276">
    <property type="entry name" value="GPCR_Rhodpsn"/>
</dbReference>
<evidence type="ECO:0000256" key="9">
    <source>
        <dbReference type="ARBA" id="ARBA00061394"/>
    </source>
</evidence>
<name>A0AA97JRZ3_EUBMA</name>
<keyword evidence="3 10" id="KW-0812">Transmembrane</keyword>
<proteinExistence type="inferred from homology"/>
<dbReference type="GeneID" id="129333985"/>
<keyword evidence="7 10" id="KW-0675">Receptor</keyword>
<sequence>MTELNKTLDDCIAAIIHQYPCTNLKDIDNCLLSDKTLVCFIILICTLGLIGNGIVFCLLCCSIKRNFFSVYILNLAVADFGVLIAAVSLYICAWISPKPASSVSISKTYEHLIYLYFFVQCSSIHFLTAMSVDRCLVILFPVWHRCHRPKNFSAIVSTVLWGISCIFLGIFFSCWNGTNTIIIISFMIFFSVMVISTLILFIKVCCNSRLRQHGKIHMAILLSLLFFIITAISICLFVKFSNSMNKLSSVTLLLTCMNSSINPVIYFIFGRYWASRLSGTRIQGFKDALWRFFREEDSYGSRRNEEENPKTTSVLMTS</sequence>
<feature type="transmembrane region" description="Helical" evidence="11">
    <location>
        <begin position="71"/>
        <end position="96"/>
    </location>
</feature>
<dbReference type="PANTHER" id="PTHR11334">
    <property type="entry name" value="MAS-RELATED G-PROTEIN COUPLED RECEPTOR"/>
    <property type="match status" value="1"/>
</dbReference>
<accession>A0AA97JRZ3</accession>
<dbReference type="PROSITE" id="PS00237">
    <property type="entry name" value="G_PROTEIN_RECEP_F1_1"/>
    <property type="match status" value="1"/>
</dbReference>
<dbReference type="FunFam" id="1.20.1070.10:FF:000193">
    <property type="entry name" value="Mas-related G-protein coupled receptor member E"/>
    <property type="match status" value="1"/>
</dbReference>
<feature type="transmembrane region" description="Helical" evidence="11">
    <location>
        <begin position="218"/>
        <end position="240"/>
    </location>
</feature>
<feature type="transmembrane region" description="Helical" evidence="11">
    <location>
        <begin position="116"/>
        <end position="140"/>
    </location>
</feature>
<dbReference type="InterPro" id="IPR017452">
    <property type="entry name" value="GPCR_Rhodpsn_7TM"/>
</dbReference>
<protein>
    <submittedName>
        <fullName evidence="14">Mas-related G-protein coupled receptor member H-like</fullName>
    </submittedName>
</protein>
<evidence type="ECO:0000256" key="10">
    <source>
        <dbReference type="RuleBase" id="RU000688"/>
    </source>
</evidence>
<dbReference type="PROSITE" id="PS50262">
    <property type="entry name" value="G_PROTEIN_RECEP_F1_2"/>
    <property type="match status" value="1"/>
</dbReference>
<dbReference type="KEGG" id="emc:129333985"/>
<evidence type="ECO:0000259" key="12">
    <source>
        <dbReference type="PROSITE" id="PS50262"/>
    </source>
</evidence>
<feature type="domain" description="G-protein coupled receptors family 1 profile" evidence="12">
    <location>
        <begin position="51"/>
        <end position="266"/>
    </location>
</feature>
<comment type="subcellular location">
    <subcellularLocation>
        <location evidence="1">Cell membrane</location>
        <topology evidence="1">Multi-pass membrane protein</topology>
    </subcellularLocation>
</comment>
<feature type="transmembrane region" description="Helical" evidence="11">
    <location>
        <begin position="252"/>
        <end position="274"/>
    </location>
</feature>
<dbReference type="Gene3D" id="1.20.1070.10">
    <property type="entry name" value="Rhodopsin 7-helix transmembrane proteins"/>
    <property type="match status" value="1"/>
</dbReference>
<dbReference type="RefSeq" id="XP_054841884.1">
    <property type="nucleotide sequence ID" value="XM_054985909.1"/>
</dbReference>
<evidence type="ECO:0000256" key="3">
    <source>
        <dbReference type="ARBA" id="ARBA00022692"/>
    </source>
</evidence>
<dbReference type="GO" id="GO:0004930">
    <property type="term" value="F:G protein-coupled receptor activity"/>
    <property type="evidence" value="ECO:0007669"/>
    <property type="project" value="UniProtKB-KW"/>
</dbReference>
<evidence type="ECO:0000256" key="6">
    <source>
        <dbReference type="ARBA" id="ARBA00023136"/>
    </source>
</evidence>
<feature type="transmembrane region" description="Helical" evidence="11">
    <location>
        <begin position="181"/>
        <end position="206"/>
    </location>
</feature>
<evidence type="ECO:0000313" key="13">
    <source>
        <dbReference type="Proteomes" id="UP001190640"/>
    </source>
</evidence>
<evidence type="ECO:0000256" key="8">
    <source>
        <dbReference type="ARBA" id="ARBA00023224"/>
    </source>
</evidence>
<reference evidence="14" key="1">
    <citation type="submission" date="2025-08" db="UniProtKB">
        <authorList>
            <consortium name="RefSeq"/>
        </authorList>
    </citation>
    <scope>IDENTIFICATION</scope>
    <source>
        <tissue evidence="14">Blood</tissue>
    </source>
</reference>
<dbReference type="Pfam" id="PF00001">
    <property type="entry name" value="7tm_1"/>
    <property type="match status" value="1"/>
</dbReference>
<organism evidence="13 14">
    <name type="scientific">Eublepharis macularius</name>
    <name type="common">Leopard gecko</name>
    <name type="synonym">Cyrtodactylus macularius</name>
    <dbReference type="NCBI Taxonomy" id="481883"/>
    <lineage>
        <taxon>Eukaryota</taxon>
        <taxon>Metazoa</taxon>
        <taxon>Chordata</taxon>
        <taxon>Craniata</taxon>
        <taxon>Vertebrata</taxon>
        <taxon>Euteleostomi</taxon>
        <taxon>Lepidosauria</taxon>
        <taxon>Squamata</taxon>
        <taxon>Bifurcata</taxon>
        <taxon>Gekkota</taxon>
        <taxon>Eublepharidae</taxon>
        <taxon>Eublepharinae</taxon>
        <taxon>Eublepharis</taxon>
    </lineage>
</organism>
<dbReference type="AlphaFoldDB" id="A0AA97JRZ3"/>
<evidence type="ECO:0000256" key="2">
    <source>
        <dbReference type="ARBA" id="ARBA00022475"/>
    </source>
</evidence>
<dbReference type="InterPro" id="IPR026234">
    <property type="entry name" value="MRGPCRFAMILY"/>
</dbReference>
<keyword evidence="13" id="KW-1185">Reference proteome</keyword>
<feature type="transmembrane region" description="Helical" evidence="11">
    <location>
        <begin position="37"/>
        <end position="59"/>
    </location>
</feature>
<dbReference type="Proteomes" id="UP001190640">
    <property type="component" value="Chromosome 7"/>
</dbReference>
<keyword evidence="6 11" id="KW-0472">Membrane</keyword>
<keyword evidence="5 10" id="KW-0297">G-protein coupled receptor</keyword>
<evidence type="ECO:0000256" key="11">
    <source>
        <dbReference type="SAM" id="Phobius"/>
    </source>
</evidence>
<keyword evidence="4 11" id="KW-1133">Transmembrane helix</keyword>
<keyword evidence="2" id="KW-1003">Cell membrane</keyword>
<evidence type="ECO:0000256" key="1">
    <source>
        <dbReference type="ARBA" id="ARBA00004651"/>
    </source>
</evidence>
<dbReference type="PANTHER" id="PTHR11334:SF68">
    <property type="entry name" value="G-PROTEIN COUPLED RECEPTORS FAMILY 1 PROFILE DOMAIN-CONTAINING PROTEIN-RELATED"/>
    <property type="match status" value="1"/>
</dbReference>
<dbReference type="GO" id="GO:0005886">
    <property type="term" value="C:plasma membrane"/>
    <property type="evidence" value="ECO:0007669"/>
    <property type="project" value="UniProtKB-SubCell"/>
</dbReference>
<keyword evidence="8 10" id="KW-0807">Transducer</keyword>
<evidence type="ECO:0000256" key="5">
    <source>
        <dbReference type="ARBA" id="ARBA00023040"/>
    </source>
</evidence>
<gene>
    <name evidence="14" type="primary">LOC129333985</name>
</gene>
<dbReference type="PRINTS" id="PR00237">
    <property type="entry name" value="GPCRRHODOPSN"/>
</dbReference>
<feature type="transmembrane region" description="Helical" evidence="11">
    <location>
        <begin position="152"/>
        <end position="175"/>
    </location>
</feature>
<evidence type="ECO:0000313" key="14">
    <source>
        <dbReference type="RefSeq" id="XP_054841884.1"/>
    </source>
</evidence>
<comment type="similarity">
    <text evidence="9">Belongs to the G-protein coupled receptor 1 family. Mas subfamily.</text>
</comment>
<dbReference type="SUPFAM" id="SSF81321">
    <property type="entry name" value="Family A G protein-coupled receptor-like"/>
    <property type="match status" value="1"/>
</dbReference>
<dbReference type="PRINTS" id="PR02108">
    <property type="entry name" value="MRGPCRFAMILY"/>
</dbReference>